<evidence type="ECO:0000313" key="2">
    <source>
        <dbReference type="EMBL" id="MBB5661470.1"/>
    </source>
</evidence>
<accession>A0A7W9A5A5</accession>
<gene>
    <name evidence="2" type="ORF">FHS65_002233</name>
</gene>
<dbReference type="AlphaFoldDB" id="A0A7W9A5A5"/>
<reference evidence="2 3" key="1">
    <citation type="submission" date="2020-08" db="EMBL/GenBank/DDBJ databases">
        <title>Genomic Encyclopedia of Type Strains, Phase IV (KMG-IV): sequencing the most valuable type-strain genomes for metagenomic binning, comparative biology and taxonomic classification.</title>
        <authorList>
            <person name="Goeker M."/>
        </authorList>
    </citation>
    <scope>NUCLEOTIDE SEQUENCE [LARGE SCALE GENOMIC DNA]</scope>
    <source>
        <strain evidence="2 3">DSM 24448</strain>
    </source>
</reference>
<dbReference type="Proteomes" id="UP000548978">
    <property type="component" value="Unassembled WGS sequence"/>
</dbReference>
<name>A0A7W9A5A5_9CAUL</name>
<keyword evidence="1" id="KW-1133">Transmembrane helix</keyword>
<keyword evidence="1" id="KW-0472">Membrane</keyword>
<organism evidence="2 3">
    <name type="scientific">Brevundimonas halotolerans</name>
    <dbReference type="NCBI Taxonomy" id="69670"/>
    <lineage>
        <taxon>Bacteria</taxon>
        <taxon>Pseudomonadati</taxon>
        <taxon>Pseudomonadota</taxon>
        <taxon>Alphaproteobacteria</taxon>
        <taxon>Caulobacterales</taxon>
        <taxon>Caulobacteraceae</taxon>
        <taxon>Brevundimonas</taxon>
    </lineage>
</organism>
<keyword evidence="1" id="KW-0812">Transmembrane</keyword>
<protein>
    <submittedName>
        <fullName evidence="2">Uncharacterized protein</fullName>
    </submittedName>
</protein>
<keyword evidence="3" id="KW-1185">Reference proteome</keyword>
<proteinExistence type="predicted"/>
<evidence type="ECO:0000313" key="3">
    <source>
        <dbReference type="Proteomes" id="UP000548978"/>
    </source>
</evidence>
<comment type="caution">
    <text evidence="2">The sequence shown here is derived from an EMBL/GenBank/DDBJ whole genome shotgun (WGS) entry which is preliminary data.</text>
</comment>
<sequence length="142" mass="15545">MFDTLYSQIGAAFIVLVLGFAFLKGEETERIAAGAYGLGWLASMLVQNDSDLYSAQWSMLAIDVVMLLVLGALVWKSHRTWPTWASAAQLLVVTAHALMTLDIRPSISSYYTVINLAGYGVLVALAVGTFWAWQERRAAGLE</sequence>
<feature type="transmembrane region" description="Helical" evidence="1">
    <location>
        <begin position="81"/>
        <end position="101"/>
    </location>
</feature>
<feature type="transmembrane region" description="Helical" evidence="1">
    <location>
        <begin position="57"/>
        <end position="75"/>
    </location>
</feature>
<dbReference type="OrthoDB" id="7188556at2"/>
<feature type="transmembrane region" description="Helical" evidence="1">
    <location>
        <begin position="113"/>
        <end position="133"/>
    </location>
</feature>
<dbReference type="RefSeq" id="WP_123285812.1">
    <property type="nucleotide sequence ID" value="NZ_JACIJB010000011.1"/>
</dbReference>
<evidence type="ECO:0000256" key="1">
    <source>
        <dbReference type="SAM" id="Phobius"/>
    </source>
</evidence>
<dbReference type="EMBL" id="JACIJB010000011">
    <property type="protein sequence ID" value="MBB5661470.1"/>
    <property type="molecule type" value="Genomic_DNA"/>
</dbReference>
<feature type="transmembrane region" description="Helical" evidence="1">
    <location>
        <begin position="6"/>
        <end position="23"/>
    </location>
</feature>